<evidence type="ECO:0000256" key="2">
    <source>
        <dbReference type="SAM" id="MobiDB-lite"/>
    </source>
</evidence>
<reference evidence="4" key="1">
    <citation type="submission" date="2022-11" db="EMBL/GenBank/DDBJ databases">
        <title>Chromosomal genome sequence assembly and mating type (MAT) locus characterization of the leprose asexual lichenized fungus Lepraria neglecta (Nyl.) Erichsen.</title>
        <authorList>
            <person name="Allen J.L."/>
            <person name="Pfeffer B."/>
        </authorList>
    </citation>
    <scope>NUCLEOTIDE SEQUENCE</scope>
    <source>
        <strain evidence="4">Allen 5258</strain>
    </source>
</reference>
<feature type="region of interest" description="Disordered" evidence="2">
    <location>
        <begin position="534"/>
        <end position="634"/>
    </location>
</feature>
<feature type="compositionally biased region" description="Basic and acidic residues" evidence="2">
    <location>
        <begin position="588"/>
        <end position="601"/>
    </location>
</feature>
<protein>
    <recommendedName>
        <fullName evidence="3">C2H2-type domain-containing protein</fullName>
    </recommendedName>
</protein>
<dbReference type="PROSITE" id="PS50157">
    <property type="entry name" value="ZINC_FINGER_C2H2_2"/>
    <property type="match status" value="2"/>
</dbReference>
<comment type="caution">
    <text evidence="4">The sequence shown here is derived from an EMBL/GenBank/DDBJ whole genome shotgun (WGS) entry which is preliminary data.</text>
</comment>
<keyword evidence="5" id="KW-1185">Reference proteome</keyword>
<feature type="region of interest" description="Disordered" evidence="2">
    <location>
        <begin position="338"/>
        <end position="448"/>
    </location>
</feature>
<feature type="compositionally biased region" description="Polar residues" evidence="2">
    <location>
        <begin position="1"/>
        <end position="12"/>
    </location>
</feature>
<accession>A0AAE0DKW0</accession>
<dbReference type="SUPFAM" id="SSF57667">
    <property type="entry name" value="beta-beta-alpha zinc fingers"/>
    <property type="match status" value="1"/>
</dbReference>
<feature type="compositionally biased region" description="Polar residues" evidence="2">
    <location>
        <begin position="88"/>
        <end position="101"/>
    </location>
</feature>
<feature type="compositionally biased region" description="Polar residues" evidence="2">
    <location>
        <begin position="558"/>
        <end position="572"/>
    </location>
</feature>
<dbReference type="InterPro" id="IPR036236">
    <property type="entry name" value="Znf_C2H2_sf"/>
</dbReference>
<evidence type="ECO:0000256" key="1">
    <source>
        <dbReference type="PROSITE-ProRule" id="PRU00042"/>
    </source>
</evidence>
<feature type="compositionally biased region" description="Basic and acidic residues" evidence="2">
    <location>
        <begin position="39"/>
        <end position="49"/>
    </location>
</feature>
<feature type="region of interest" description="Disordered" evidence="2">
    <location>
        <begin position="1"/>
        <end position="148"/>
    </location>
</feature>
<evidence type="ECO:0000259" key="3">
    <source>
        <dbReference type="PROSITE" id="PS50157"/>
    </source>
</evidence>
<feature type="compositionally biased region" description="Polar residues" evidence="2">
    <location>
        <begin position="138"/>
        <end position="148"/>
    </location>
</feature>
<gene>
    <name evidence="4" type="ORF">OEA41_006379</name>
</gene>
<name>A0AAE0DKW0_9LECA</name>
<dbReference type="Gene3D" id="3.30.160.60">
    <property type="entry name" value="Classic Zinc Finger"/>
    <property type="match status" value="1"/>
</dbReference>
<feature type="region of interest" description="Disordered" evidence="2">
    <location>
        <begin position="279"/>
        <end position="306"/>
    </location>
</feature>
<feature type="compositionally biased region" description="Basic and acidic residues" evidence="2">
    <location>
        <begin position="818"/>
        <end position="838"/>
    </location>
</feature>
<feature type="compositionally biased region" description="Polar residues" evidence="2">
    <location>
        <begin position="290"/>
        <end position="304"/>
    </location>
</feature>
<dbReference type="Proteomes" id="UP001276659">
    <property type="component" value="Unassembled WGS sequence"/>
</dbReference>
<feature type="compositionally biased region" description="Polar residues" evidence="2">
    <location>
        <begin position="534"/>
        <end position="550"/>
    </location>
</feature>
<evidence type="ECO:0000313" key="5">
    <source>
        <dbReference type="Proteomes" id="UP001276659"/>
    </source>
</evidence>
<sequence length="863" mass="93371">MSENNQMATPFSRSLKRKVHDTEEVENPPSQSRSQLSSARREDSNHGEATEESAGATTRPSVPSNVRGPSNSSSSVFRSTSTEEENGRNYTPGISFTSINRGVSREQSDAAVGQRRLDDGGREEGKIHAETAAEKSDPQAQSRPNMQSLTEIDKRKRIFAAVAEVEARYQREKWELVAKAMRRAGAAEYSKDLLEKEFAKPAKSSAPNVTEHELHRQAWKDVLWKMMEAPGAGSVSTRPSPYDNGVICSLRKRVTTLNGQASGQAVFERLNFQILPTETLESPPAAPGNAETTIHGTTKANASGSAKPLAPNYLGFGVLVNQGPLQYNTQQIPPNVRSQMAQQENRLSWQVTSQTGGPSQQKSSGAVPAHPTMSPVQAPSSQQSIQRSLLYHTPSREPSQEQESPQPQAPSLAPVTVVQRKPSTPTSASEATIQQSRPAAKSRKPVSKSQLKYMLRHRTLNEVNKHKPWDVIAQECGVNAPLNEISAALEQAGFPSILYTPTGAPMIVSNPASSAAMSPSSLAYIFPYNPKSLTTPATNDATTPLPTSIDLTKENDKPTSTTPTHAVQNPYASTEERYPSIPKTEPSQSKDEGDPVLDSHQKRSAAMRKAWAKRQAEGRNGRHGGPPRSSTIARNTLIGSSPTVFATQVLAAAAAEAEVASPSRSTPLEAEVASSLSSRATPVEAPGIAVSSQGQSQSGKKRGPYKKKDVAASVTAETPAQPMVRPLHSPIYSLTKSHQHHPYQNTFNFSDEKPCPYACDKCGKAYTTPGGLNYHRASKPNCETDTSKPRPYACERCGKSYQNKGGLSYHKLHSLDCEAEQRKPDRRTNSPKQKEVKKLAGPRTVGGARINTGLEHSPAATPD</sequence>
<proteinExistence type="predicted"/>
<feature type="compositionally biased region" description="Basic and acidic residues" evidence="2">
    <location>
        <begin position="115"/>
        <end position="137"/>
    </location>
</feature>
<dbReference type="InterPro" id="IPR013087">
    <property type="entry name" value="Znf_C2H2_type"/>
</dbReference>
<evidence type="ECO:0000313" key="4">
    <source>
        <dbReference type="EMBL" id="KAK3173050.1"/>
    </source>
</evidence>
<dbReference type="GO" id="GO:0008270">
    <property type="term" value="F:zinc ion binding"/>
    <property type="evidence" value="ECO:0007669"/>
    <property type="project" value="UniProtKB-KW"/>
</dbReference>
<feature type="domain" description="C2H2-type" evidence="3">
    <location>
        <begin position="757"/>
        <end position="776"/>
    </location>
</feature>
<feature type="compositionally biased region" description="Polar residues" evidence="2">
    <location>
        <begin position="421"/>
        <end position="437"/>
    </location>
</feature>
<feature type="compositionally biased region" description="Low complexity" evidence="2">
    <location>
        <begin position="401"/>
        <end position="411"/>
    </location>
</feature>
<keyword evidence="1" id="KW-0863">Zinc-finger</keyword>
<feature type="domain" description="C2H2-type" evidence="3">
    <location>
        <begin position="792"/>
        <end position="824"/>
    </location>
</feature>
<feature type="compositionally biased region" description="Low complexity" evidence="2">
    <location>
        <begin position="59"/>
        <end position="80"/>
    </location>
</feature>
<feature type="compositionally biased region" description="Polar residues" evidence="2">
    <location>
        <begin position="374"/>
        <end position="387"/>
    </location>
</feature>
<keyword evidence="1" id="KW-0479">Metal-binding</keyword>
<feature type="region of interest" description="Disordered" evidence="2">
    <location>
        <begin position="818"/>
        <end position="863"/>
    </location>
</feature>
<dbReference type="EMBL" id="JASNWA010000007">
    <property type="protein sequence ID" value="KAK3173050.1"/>
    <property type="molecule type" value="Genomic_DNA"/>
</dbReference>
<feature type="compositionally biased region" description="Basic residues" evidence="2">
    <location>
        <begin position="602"/>
        <end position="612"/>
    </location>
</feature>
<feature type="compositionally biased region" description="Polar residues" evidence="2">
    <location>
        <begin position="338"/>
        <end position="364"/>
    </location>
</feature>
<keyword evidence="1" id="KW-0862">Zinc</keyword>
<organism evidence="4 5">
    <name type="scientific">Lepraria neglecta</name>
    <dbReference type="NCBI Taxonomy" id="209136"/>
    <lineage>
        <taxon>Eukaryota</taxon>
        <taxon>Fungi</taxon>
        <taxon>Dikarya</taxon>
        <taxon>Ascomycota</taxon>
        <taxon>Pezizomycotina</taxon>
        <taxon>Lecanoromycetes</taxon>
        <taxon>OSLEUM clade</taxon>
        <taxon>Lecanoromycetidae</taxon>
        <taxon>Lecanorales</taxon>
        <taxon>Lecanorineae</taxon>
        <taxon>Stereocaulaceae</taxon>
        <taxon>Lepraria</taxon>
    </lineage>
</organism>
<feature type="region of interest" description="Disordered" evidence="2">
    <location>
        <begin position="658"/>
        <end position="713"/>
    </location>
</feature>
<dbReference type="AlphaFoldDB" id="A0AAE0DKW0"/>